<dbReference type="GO" id="GO:0080120">
    <property type="term" value="P:CAAX-box protein maturation"/>
    <property type="evidence" value="ECO:0007669"/>
    <property type="project" value="UniProtKB-ARBA"/>
</dbReference>
<keyword evidence="1" id="KW-1133">Transmembrane helix</keyword>
<comment type="caution">
    <text evidence="3">The sequence shown here is derived from an EMBL/GenBank/DDBJ whole genome shotgun (WGS) entry which is preliminary data.</text>
</comment>
<proteinExistence type="predicted"/>
<evidence type="ECO:0000256" key="1">
    <source>
        <dbReference type="SAM" id="Phobius"/>
    </source>
</evidence>
<feature type="transmembrane region" description="Helical" evidence="1">
    <location>
        <begin position="58"/>
        <end position="78"/>
    </location>
</feature>
<dbReference type="EMBL" id="JACHHB010000004">
    <property type="protein sequence ID" value="MBB5172930.1"/>
    <property type="molecule type" value="Genomic_DNA"/>
</dbReference>
<gene>
    <name evidence="3" type="ORF">HNQ41_001093</name>
</gene>
<name>A0A840QNK4_9BACI</name>
<dbReference type="GO" id="GO:0004175">
    <property type="term" value="F:endopeptidase activity"/>
    <property type="evidence" value="ECO:0007669"/>
    <property type="project" value="UniProtKB-ARBA"/>
</dbReference>
<evidence type="ECO:0000259" key="2">
    <source>
        <dbReference type="Pfam" id="PF02517"/>
    </source>
</evidence>
<keyword evidence="1" id="KW-0812">Transmembrane</keyword>
<protein>
    <recommendedName>
        <fullName evidence="2">CAAX prenyl protease 2/Lysostaphin resistance protein A-like domain-containing protein</fullName>
    </recommendedName>
</protein>
<dbReference type="RefSeq" id="WP_184663389.1">
    <property type="nucleotide sequence ID" value="NZ_JACHHB010000004.1"/>
</dbReference>
<feature type="transmembrane region" description="Helical" evidence="1">
    <location>
        <begin position="98"/>
        <end position="116"/>
    </location>
</feature>
<feature type="transmembrane region" description="Helical" evidence="1">
    <location>
        <begin position="145"/>
        <end position="163"/>
    </location>
</feature>
<dbReference type="Pfam" id="PF02517">
    <property type="entry name" value="Rce1-like"/>
    <property type="match status" value="1"/>
</dbReference>
<feature type="transmembrane region" description="Helical" evidence="1">
    <location>
        <begin position="122"/>
        <end position="138"/>
    </location>
</feature>
<reference evidence="3 4" key="1">
    <citation type="submission" date="2020-08" db="EMBL/GenBank/DDBJ databases">
        <title>Genomic Encyclopedia of Type Strains, Phase IV (KMG-IV): sequencing the most valuable type-strain genomes for metagenomic binning, comparative biology and taxonomic classification.</title>
        <authorList>
            <person name="Goeker M."/>
        </authorList>
    </citation>
    <scope>NUCLEOTIDE SEQUENCE [LARGE SCALE GENOMIC DNA]</scope>
    <source>
        <strain evidence="3 4">DSM 24696</strain>
    </source>
</reference>
<feature type="domain" description="CAAX prenyl protease 2/Lysostaphin resistance protein A-like" evidence="2">
    <location>
        <begin position="97"/>
        <end position="180"/>
    </location>
</feature>
<dbReference type="Proteomes" id="UP000551878">
    <property type="component" value="Unassembled WGS sequence"/>
</dbReference>
<keyword evidence="4" id="KW-1185">Reference proteome</keyword>
<dbReference type="InterPro" id="IPR003675">
    <property type="entry name" value="Rce1/LyrA-like_dom"/>
</dbReference>
<evidence type="ECO:0000313" key="3">
    <source>
        <dbReference type="EMBL" id="MBB5172930.1"/>
    </source>
</evidence>
<sequence length="193" mass="22095">MRKQADLVRHLSDKELLLNIYFTQFLIVIVATIASFLFTGHMFGFIEMPSWSFDMTVVFGFFFGIVVVVIELILVRFLPRSWFDDGGVNVRVFQNRSVTQIFLLSLVVAFCEELLFRGVLQEQFGLVVASLIFAVIHVRYLAKPFLFIFTIVLSFSLGLFYIVTDSLFAVIAAHFTIDFLLGLAIRFGVLKNR</sequence>
<evidence type="ECO:0000313" key="4">
    <source>
        <dbReference type="Proteomes" id="UP000551878"/>
    </source>
</evidence>
<accession>A0A840QNK4</accession>
<organism evidence="3 4">
    <name type="scientific">Texcoconibacillus texcoconensis</name>
    <dbReference type="NCBI Taxonomy" id="1095777"/>
    <lineage>
        <taxon>Bacteria</taxon>
        <taxon>Bacillati</taxon>
        <taxon>Bacillota</taxon>
        <taxon>Bacilli</taxon>
        <taxon>Bacillales</taxon>
        <taxon>Bacillaceae</taxon>
        <taxon>Texcoconibacillus</taxon>
    </lineage>
</organism>
<dbReference type="AlphaFoldDB" id="A0A840QNK4"/>
<feature type="transmembrane region" description="Helical" evidence="1">
    <location>
        <begin position="169"/>
        <end position="189"/>
    </location>
</feature>
<keyword evidence="1" id="KW-0472">Membrane</keyword>
<feature type="transmembrane region" description="Helical" evidence="1">
    <location>
        <begin position="21"/>
        <end position="46"/>
    </location>
</feature>